<keyword evidence="3" id="KW-0804">Transcription</keyword>
<keyword evidence="2 5" id="KW-0238">DNA-binding</keyword>
<dbReference type="PANTHER" id="PTHR30363:SF44">
    <property type="entry name" value="AGA OPERON TRANSCRIPTIONAL REPRESSOR-RELATED"/>
    <property type="match status" value="1"/>
</dbReference>
<dbReference type="GO" id="GO:0003677">
    <property type="term" value="F:DNA binding"/>
    <property type="evidence" value="ECO:0007669"/>
    <property type="project" value="UniProtKB-KW"/>
</dbReference>
<evidence type="ECO:0000256" key="3">
    <source>
        <dbReference type="ARBA" id="ARBA00023163"/>
    </source>
</evidence>
<dbReference type="InterPro" id="IPR014036">
    <property type="entry name" value="DeoR-like_C"/>
</dbReference>
<dbReference type="PANTHER" id="PTHR30363">
    <property type="entry name" value="HTH-TYPE TRANSCRIPTIONAL REGULATOR SRLR-RELATED"/>
    <property type="match status" value="1"/>
</dbReference>
<proteinExistence type="predicted"/>
<dbReference type="PRINTS" id="PR00037">
    <property type="entry name" value="HTHLACR"/>
</dbReference>
<dbReference type="Pfam" id="PF00455">
    <property type="entry name" value="DeoRC"/>
    <property type="match status" value="1"/>
</dbReference>
<feature type="domain" description="HTH deoR-type" evidence="4">
    <location>
        <begin position="3"/>
        <end position="58"/>
    </location>
</feature>
<dbReference type="SUPFAM" id="SSF46785">
    <property type="entry name" value="Winged helix' DNA-binding domain"/>
    <property type="match status" value="1"/>
</dbReference>
<evidence type="ECO:0000313" key="6">
    <source>
        <dbReference type="Proteomes" id="UP001597344"/>
    </source>
</evidence>
<evidence type="ECO:0000256" key="1">
    <source>
        <dbReference type="ARBA" id="ARBA00023015"/>
    </source>
</evidence>
<comment type="caution">
    <text evidence="5">The sequence shown here is derived from an EMBL/GenBank/DDBJ whole genome shotgun (WGS) entry which is preliminary data.</text>
</comment>
<dbReference type="InterPro" id="IPR050313">
    <property type="entry name" value="Carb_Metab_HTH_regulators"/>
</dbReference>
<keyword evidence="6" id="KW-1185">Reference proteome</keyword>
<evidence type="ECO:0000259" key="4">
    <source>
        <dbReference type="PROSITE" id="PS51000"/>
    </source>
</evidence>
<dbReference type="InterPro" id="IPR037171">
    <property type="entry name" value="NagB/RpiA_transferase-like"/>
</dbReference>
<dbReference type="EMBL" id="JBHUHY010000011">
    <property type="protein sequence ID" value="MFD2187376.1"/>
    <property type="molecule type" value="Genomic_DNA"/>
</dbReference>
<accession>A0ABW5AZR9</accession>
<dbReference type="PROSITE" id="PS51000">
    <property type="entry name" value="HTH_DEOR_2"/>
    <property type="match status" value="1"/>
</dbReference>
<reference evidence="6" key="1">
    <citation type="journal article" date="2019" name="Int. J. Syst. Evol. Microbiol.">
        <title>The Global Catalogue of Microorganisms (GCM) 10K type strain sequencing project: providing services to taxonomists for standard genome sequencing and annotation.</title>
        <authorList>
            <consortium name="The Broad Institute Genomics Platform"/>
            <consortium name="The Broad Institute Genome Sequencing Center for Infectious Disease"/>
            <person name="Wu L."/>
            <person name="Ma J."/>
        </authorList>
    </citation>
    <scope>NUCLEOTIDE SEQUENCE [LARGE SCALE GENOMIC DNA]</scope>
    <source>
        <strain evidence="6">DT92</strain>
    </source>
</reference>
<gene>
    <name evidence="5" type="ORF">ACFSJT_11305</name>
</gene>
<dbReference type="RefSeq" id="WP_378320371.1">
    <property type="nucleotide sequence ID" value="NZ_JBHUHY010000011.1"/>
</dbReference>
<dbReference type="InterPro" id="IPR036390">
    <property type="entry name" value="WH_DNA-bd_sf"/>
</dbReference>
<dbReference type="Proteomes" id="UP001597344">
    <property type="component" value="Unassembled WGS sequence"/>
</dbReference>
<dbReference type="SMART" id="SM01134">
    <property type="entry name" value="DeoRC"/>
    <property type="match status" value="1"/>
</dbReference>
<organism evidence="5 6">
    <name type="scientific">Aquimarina celericrescens</name>
    <dbReference type="NCBI Taxonomy" id="1964542"/>
    <lineage>
        <taxon>Bacteria</taxon>
        <taxon>Pseudomonadati</taxon>
        <taxon>Bacteroidota</taxon>
        <taxon>Flavobacteriia</taxon>
        <taxon>Flavobacteriales</taxon>
        <taxon>Flavobacteriaceae</taxon>
        <taxon>Aquimarina</taxon>
    </lineage>
</organism>
<protein>
    <submittedName>
        <fullName evidence="5">DeoR/GlpR family DNA-binding transcription regulator</fullName>
    </submittedName>
</protein>
<sequence length="249" mass="27797">MLKEERQRVIVNEVRIHSRVSLSDLSDKLDVSIDTARRDVKELDALGTLKKVHGGAVSLGFALHNYKEQNIYLHEKKSRIAEKAISLIPNRSVILISGGTTNLEMARVLPSKLKITVFTPSLPIAMQLILHPNAEVIFIGGKLSKEAKITTGGKAIYDISQVKVDIGFIGTGYIDFQNGLTEFDWDVVQMKKAMIAASKKVIVPTISEKLNTSQCYKTCDLTEVDTLITELEPNHPKLKEFREFPIKLL</sequence>
<name>A0ABW5AZR9_9FLAO</name>
<dbReference type="PROSITE" id="PS00894">
    <property type="entry name" value="HTH_DEOR_1"/>
    <property type="match status" value="1"/>
</dbReference>
<dbReference type="InterPro" id="IPR001034">
    <property type="entry name" value="DeoR_HTH"/>
</dbReference>
<evidence type="ECO:0000313" key="5">
    <source>
        <dbReference type="EMBL" id="MFD2187376.1"/>
    </source>
</evidence>
<dbReference type="InterPro" id="IPR018356">
    <property type="entry name" value="Tscrpt_reg_HTH_DeoR_CS"/>
</dbReference>
<evidence type="ECO:0000256" key="2">
    <source>
        <dbReference type="ARBA" id="ARBA00023125"/>
    </source>
</evidence>
<dbReference type="Gene3D" id="3.40.50.1360">
    <property type="match status" value="1"/>
</dbReference>
<dbReference type="SUPFAM" id="SSF100950">
    <property type="entry name" value="NagB/RpiA/CoA transferase-like"/>
    <property type="match status" value="1"/>
</dbReference>
<dbReference type="SMART" id="SM00420">
    <property type="entry name" value="HTH_DEOR"/>
    <property type="match status" value="1"/>
</dbReference>
<dbReference type="Pfam" id="PF08220">
    <property type="entry name" value="HTH_DeoR"/>
    <property type="match status" value="1"/>
</dbReference>
<keyword evidence="1" id="KW-0805">Transcription regulation</keyword>